<evidence type="ECO:0000256" key="15">
    <source>
        <dbReference type="RuleBase" id="RU000417"/>
    </source>
</evidence>
<proteinExistence type="inferred from homology"/>
<evidence type="ECO:0000256" key="7">
    <source>
        <dbReference type="ARBA" id="ARBA00022771"/>
    </source>
</evidence>
<evidence type="ECO:0000256" key="14">
    <source>
        <dbReference type="RuleBase" id="RU000416"/>
    </source>
</evidence>
<comment type="caution">
    <text evidence="19">The sequence shown here is derived from an EMBL/GenBank/DDBJ whole genome shotgun (WGS) entry which is preliminary data.</text>
</comment>
<comment type="similarity">
    <text evidence="13 14">Belongs to the class I-like SAM-binding methyltransferase superfamily. C5-methyltransferase family.</text>
</comment>
<evidence type="ECO:0000256" key="2">
    <source>
        <dbReference type="ARBA" id="ARBA00022603"/>
    </source>
</evidence>
<dbReference type="PIRSF" id="PIRSF037404">
    <property type="entry name" value="DNMT1"/>
    <property type="match status" value="1"/>
</dbReference>
<evidence type="ECO:0000256" key="13">
    <source>
        <dbReference type="PROSITE-ProRule" id="PRU01016"/>
    </source>
</evidence>
<keyword evidence="6" id="KW-0677">Repeat</keyword>
<dbReference type="PRINTS" id="PR00105">
    <property type="entry name" value="C5METTRFRASE"/>
</dbReference>
<dbReference type="GO" id="GO:0003682">
    <property type="term" value="F:chromatin binding"/>
    <property type="evidence" value="ECO:0007669"/>
    <property type="project" value="InterPro"/>
</dbReference>
<dbReference type="Gene3D" id="3.90.120.10">
    <property type="entry name" value="DNA Methylase, subunit A, domain 2"/>
    <property type="match status" value="1"/>
</dbReference>
<feature type="domain" description="BAH" evidence="17">
    <location>
        <begin position="628"/>
        <end position="747"/>
    </location>
</feature>
<evidence type="ECO:0000313" key="19">
    <source>
        <dbReference type="EMBL" id="KAJ3662337.1"/>
    </source>
</evidence>
<dbReference type="EMBL" id="JALNTZ010000002">
    <property type="protein sequence ID" value="KAJ3662337.1"/>
    <property type="molecule type" value="Genomic_DNA"/>
</dbReference>
<evidence type="ECO:0000256" key="4">
    <source>
        <dbReference type="ARBA" id="ARBA00022691"/>
    </source>
</evidence>
<keyword evidence="20" id="KW-1185">Reference proteome</keyword>
<keyword evidence="9" id="KW-0238">DNA-binding</keyword>
<dbReference type="InterPro" id="IPR029063">
    <property type="entry name" value="SAM-dependent_MTases_sf"/>
</dbReference>
<comment type="catalytic activity">
    <reaction evidence="15">
        <text>a 2'-deoxycytidine in DNA + S-adenosyl-L-methionine = a 5-methyl-2'-deoxycytidine in DNA + S-adenosyl-L-homocysteine + H(+)</text>
        <dbReference type="Rhea" id="RHEA:13681"/>
        <dbReference type="Rhea" id="RHEA-COMP:11369"/>
        <dbReference type="Rhea" id="RHEA-COMP:11370"/>
        <dbReference type="ChEBI" id="CHEBI:15378"/>
        <dbReference type="ChEBI" id="CHEBI:57856"/>
        <dbReference type="ChEBI" id="CHEBI:59789"/>
        <dbReference type="ChEBI" id="CHEBI:85452"/>
        <dbReference type="ChEBI" id="CHEBI:85454"/>
        <dbReference type="EC" id="2.1.1.37"/>
    </reaction>
</comment>
<dbReference type="InterPro" id="IPR001525">
    <property type="entry name" value="C5_MeTfrase"/>
</dbReference>
<keyword evidence="5" id="KW-0479">Metal-binding</keyword>
<dbReference type="FunFam" id="3.90.120.10:FF:000001">
    <property type="entry name" value="DNA (cytosine-5)-methyltransferase"/>
    <property type="match status" value="1"/>
</dbReference>
<accession>A0AA38IXY6</accession>
<dbReference type="FunFam" id="3.40.50.150:FF:000036">
    <property type="entry name" value="DNA (cytosine-5)-methyltransferase"/>
    <property type="match status" value="1"/>
</dbReference>
<dbReference type="PROSITE" id="PS00095">
    <property type="entry name" value="C5_MTASE_2"/>
    <property type="match status" value="1"/>
</dbReference>
<keyword evidence="4 13" id="KW-0949">S-adenosyl-L-methionine</keyword>
<dbReference type="InterPro" id="IPR002857">
    <property type="entry name" value="Znf_CXXC"/>
</dbReference>
<feature type="region of interest" description="Disordered" evidence="16">
    <location>
        <begin position="1"/>
        <end position="24"/>
    </location>
</feature>
<dbReference type="GO" id="GO:0003677">
    <property type="term" value="F:DNA binding"/>
    <property type="evidence" value="ECO:0007669"/>
    <property type="project" value="UniProtKB-KW"/>
</dbReference>
<dbReference type="PROSITE" id="PS51679">
    <property type="entry name" value="SAM_MT_C5"/>
    <property type="match status" value="1"/>
</dbReference>
<dbReference type="SUPFAM" id="SSF53335">
    <property type="entry name" value="S-adenosyl-L-methionine-dependent methyltransferases"/>
    <property type="match status" value="1"/>
</dbReference>
<feature type="active site" evidence="11 13">
    <location>
        <position position="869"/>
    </location>
</feature>
<dbReference type="PROSITE" id="PS51038">
    <property type="entry name" value="BAH"/>
    <property type="match status" value="2"/>
</dbReference>
<dbReference type="GO" id="GO:0032259">
    <property type="term" value="P:methylation"/>
    <property type="evidence" value="ECO:0007669"/>
    <property type="project" value="UniProtKB-KW"/>
</dbReference>
<gene>
    <name evidence="19" type="ORF">Zmor_006691</name>
</gene>
<dbReference type="InterPro" id="IPR043151">
    <property type="entry name" value="BAH_sf"/>
</dbReference>
<dbReference type="PROSITE" id="PS51058">
    <property type="entry name" value="ZF_CXXC"/>
    <property type="match status" value="1"/>
</dbReference>
<evidence type="ECO:0000259" key="17">
    <source>
        <dbReference type="PROSITE" id="PS51038"/>
    </source>
</evidence>
<dbReference type="GO" id="GO:0006346">
    <property type="term" value="P:DNA methylation-dependent constitutive heterochromatin formation"/>
    <property type="evidence" value="ECO:0007669"/>
    <property type="project" value="InterPro"/>
</dbReference>
<dbReference type="Proteomes" id="UP001168821">
    <property type="component" value="Unassembled WGS sequence"/>
</dbReference>
<evidence type="ECO:0000256" key="12">
    <source>
        <dbReference type="PROSITE-ProRule" id="PRU00509"/>
    </source>
</evidence>
<evidence type="ECO:0000256" key="9">
    <source>
        <dbReference type="ARBA" id="ARBA00023125"/>
    </source>
</evidence>
<reference evidence="19" key="1">
    <citation type="journal article" date="2023" name="G3 (Bethesda)">
        <title>Whole genome assemblies of Zophobas morio and Tenebrio molitor.</title>
        <authorList>
            <person name="Kaur S."/>
            <person name="Stinson S.A."/>
            <person name="diCenzo G.C."/>
        </authorList>
    </citation>
    <scope>NUCLEOTIDE SEQUENCE</scope>
    <source>
        <strain evidence="19">QUZm001</strain>
    </source>
</reference>
<dbReference type="AlphaFoldDB" id="A0AA38IXY6"/>
<dbReference type="GO" id="GO:0005634">
    <property type="term" value="C:nucleus"/>
    <property type="evidence" value="ECO:0007669"/>
    <property type="project" value="UniProtKB-SubCell"/>
</dbReference>
<sequence>MKTRKRPLKENSDSNLNKPKKQKLKNTGDISVVKLEKCNICKQYMQDITLYSGHLNKSCEEFVALTDEKLSLFTGEEENIPEGDELPQHKITHFSVYDDKGHLCPFDTGLVEKNVLLHVSGYIKPIYDEDSSSNNGIPTHDMGPINEWYISGFDGGEVALVGISTAYASYILMEPSEEYAPFVKLLKQKIALVKLIMEFLLNHCTEDPTYEDLLTEVETSGNCELTEDFLLQHAQFICDQIYSYDQAGGEDDSLCLITTPCVRTLVNLAGVTFRKRKKLRQNERGLSKTTTFTKATTTALVRSIFENFFPDQIEIKDKKGPKKRRCGVCDACQAPDCGKCTNCKDMVKFGGTGRGKQACKLRRCPNMAVEDAELSENEDEVEEEKEPVKKKTVSARLSVNKVKWCGKPILESKGRQFYNRAVVGEIDIQVGDYVMLNPENPNEPLCIAKVEYMYNKFPQGPTVHARMFYRGSDTILGETADPQELFVVNVCDDCPLGSVVRKAEVVFKETPKDWFNLGGTDTLAHYEDDGHTFHFSKQYSVPTATFTDYVEINHKESIDSCSNCRLEDKKKKFETPVFQDEVVTWREQTFRVGTSVFLNPSVYNFSSYSYETSSDSVKSVDESVYTENYRKTGDMKYSNQDTPEPFCIGQIEEIRNKNNDINIKVRIFFRAENTKSGMFLAYQTDVNLVYWTDEVLTVSFKEVVAKCYLMYYDVIDSAPADWCDEGPYRFYFRESYNLKTYKFEEVPSIAKKIGYVGKGKGKGKSKSSKVSLEQAPVWDKIEDPLRCMDVFAGCGGLSNGLHQAGIAETKWAIEKEIAAAQAFKLNNKDCHVFTDDCNNVLQQVMSGEERLKGLPAKGEVELLVGGPPCQGFSGMNRFNAGQYSLFKNSLVVTFLSFCDYYRPKIFVLENVRNFVSFKRSMVLKLALRCLLAIGYQVTFGVLQAGHYGVPQTRRRLVLLAAAPGYVLPQLPEPQHVFSKRGTHLSFALDGVKYVNGNIWNESAPYRTICVRDAISDLPDIKNGWNKPEIPYEEDPISHFQRKMRGHASSKVLVDHICKEMAPIVEARITYIPEVPGSDWRDLPNISVKLNDGTMTNILRYPYFTKKQKDGEPNRGVCQCSIGTPCEPSDRQVNTLIPWCLPHTADRHNHWSGLYGRLEWDGFFGTTITNPEPMGKQGRVLHPEQNRVVSVRECARSQGFPDHFKFYGSIMDKHRQVGNAVPPPLGKAIGLEIKKALAKFNNAQT</sequence>
<dbReference type="Gene3D" id="1.10.10.2230">
    <property type="match status" value="1"/>
</dbReference>
<dbReference type="Pfam" id="PF01426">
    <property type="entry name" value="BAH"/>
    <property type="match status" value="2"/>
</dbReference>
<feature type="domain" description="BAH" evidence="17">
    <location>
        <begin position="426"/>
        <end position="550"/>
    </location>
</feature>
<organism evidence="19 20">
    <name type="scientific">Zophobas morio</name>
    <dbReference type="NCBI Taxonomy" id="2755281"/>
    <lineage>
        <taxon>Eukaryota</taxon>
        <taxon>Metazoa</taxon>
        <taxon>Ecdysozoa</taxon>
        <taxon>Arthropoda</taxon>
        <taxon>Hexapoda</taxon>
        <taxon>Insecta</taxon>
        <taxon>Pterygota</taxon>
        <taxon>Neoptera</taxon>
        <taxon>Endopterygota</taxon>
        <taxon>Coleoptera</taxon>
        <taxon>Polyphaga</taxon>
        <taxon>Cucujiformia</taxon>
        <taxon>Tenebrionidae</taxon>
        <taxon>Zophobas</taxon>
    </lineage>
</organism>
<dbReference type="PANTHER" id="PTHR10629">
    <property type="entry name" value="CYTOSINE-SPECIFIC METHYLTRANSFERASE"/>
    <property type="match status" value="1"/>
</dbReference>
<dbReference type="EC" id="2.1.1.37" evidence="15"/>
<keyword evidence="2 13" id="KW-0489">Methyltransferase</keyword>
<evidence type="ECO:0000256" key="3">
    <source>
        <dbReference type="ARBA" id="ARBA00022679"/>
    </source>
</evidence>
<dbReference type="SMART" id="SM00439">
    <property type="entry name" value="BAH"/>
    <property type="match status" value="2"/>
</dbReference>
<dbReference type="Pfam" id="PF02008">
    <property type="entry name" value="zf-CXXC"/>
    <property type="match status" value="1"/>
</dbReference>
<feature type="domain" description="CXXC-type" evidence="18">
    <location>
        <begin position="319"/>
        <end position="365"/>
    </location>
</feature>
<dbReference type="GO" id="GO:0044027">
    <property type="term" value="P:negative regulation of gene expression via chromosomal CpG island methylation"/>
    <property type="evidence" value="ECO:0007669"/>
    <property type="project" value="TreeGrafter"/>
</dbReference>
<evidence type="ECO:0000313" key="20">
    <source>
        <dbReference type="Proteomes" id="UP001168821"/>
    </source>
</evidence>
<keyword evidence="7 12" id="KW-0863">Zinc-finger</keyword>
<keyword evidence="10" id="KW-0539">Nucleus</keyword>
<evidence type="ECO:0000256" key="8">
    <source>
        <dbReference type="ARBA" id="ARBA00022833"/>
    </source>
</evidence>
<dbReference type="GO" id="GO:0008270">
    <property type="term" value="F:zinc ion binding"/>
    <property type="evidence" value="ECO:0007669"/>
    <property type="project" value="UniProtKB-KW"/>
</dbReference>
<dbReference type="Pfam" id="PF12047">
    <property type="entry name" value="DNMT1-RFD"/>
    <property type="match status" value="1"/>
</dbReference>
<evidence type="ECO:0000256" key="6">
    <source>
        <dbReference type="ARBA" id="ARBA00022737"/>
    </source>
</evidence>
<evidence type="ECO:0000256" key="1">
    <source>
        <dbReference type="ARBA" id="ARBA00004123"/>
    </source>
</evidence>
<evidence type="ECO:0000256" key="10">
    <source>
        <dbReference type="ARBA" id="ARBA00023242"/>
    </source>
</evidence>
<evidence type="ECO:0000259" key="18">
    <source>
        <dbReference type="PROSITE" id="PS51058"/>
    </source>
</evidence>
<dbReference type="PANTHER" id="PTHR10629:SF52">
    <property type="entry name" value="DNA (CYTOSINE-5)-METHYLTRANSFERASE 1"/>
    <property type="match status" value="1"/>
</dbReference>
<protein>
    <recommendedName>
        <fullName evidence="15">Cytosine-specific methyltransferase</fullName>
        <ecNumber evidence="15">2.1.1.37</ecNumber>
    </recommendedName>
</protein>
<dbReference type="InterPro" id="IPR031303">
    <property type="entry name" value="C5_meth_CS"/>
</dbReference>
<dbReference type="InterPro" id="IPR022702">
    <property type="entry name" value="Cytosine_MeTrfase1_RFD"/>
</dbReference>
<dbReference type="InterPro" id="IPR001025">
    <property type="entry name" value="BAH_dom"/>
</dbReference>
<dbReference type="Gene3D" id="3.40.50.150">
    <property type="entry name" value="Vaccinia Virus protein VP39"/>
    <property type="match status" value="1"/>
</dbReference>
<name>A0AA38IXY6_9CUCU</name>
<dbReference type="GO" id="GO:0003886">
    <property type="term" value="F:DNA (cytosine-5-)-methyltransferase activity"/>
    <property type="evidence" value="ECO:0007669"/>
    <property type="project" value="UniProtKB-EC"/>
</dbReference>
<evidence type="ECO:0000256" key="5">
    <source>
        <dbReference type="ARBA" id="ARBA00022723"/>
    </source>
</evidence>
<dbReference type="NCBIfam" id="TIGR00675">
    <property type="entry name" value="dcm"/>
    <property type="match status" value="1"/>
</dbReference>
<dbReference type="PROSITE" id="PS00094">
    <property type="entry name" value="C5_MTASE_1"/>
    <property type="match status" value="1"/>
</dbReference>
<dbReference type="InterPro" id="IPR050390">
    <property type="entry name" value="C5-Methyltransferase"/>
</dbReference>
<dbReference type="Pfam" id="PF00145">
    <property type="entry name" value="DNA_methylase"/>
    <property type="match status" value="1"/>
</dbReference>
<evidence type="ECO:0000256" key="11">
    <source>
        <dbReference type="PIRSR" id="PIRSR037404-1"/>
    </source>
</evidence>
<dbReference type="InterPro" id="IPR018117">
    <property type="entry name" value="C5_DNA_meth_AS"/>
</dbReference>
<comment type="subcellular location">
    <subcellularLocation>
        <location evidence="1">Nucleus</location>
    </subcellularLocation>
</comment>
<evidence type="ECO:0000256" key="16">
    <source>
        <dbReference type="SAM" id="MobiDB-lite"/>
    </source>
</evidence>
<keyword evidence="3 13" id="KW-0808">Transferase</keyword>
<dbReference type="Gene3D" id="2.30.30.490">
    <property type="match status" value="2"/>
</dbReference>
<keyword evidence="8" id="KW-0862">Zinc</keyword>